<keyword evidence="2" id="KW-0804">Transcription</keyword>
<dbReference type="CDD" id="cd00090">
    <property type="entry name" value="HTH_ARSR"/>
    <property type="match status" value="1"/>
</dbReference>
<dbReference type="GO" id="GO:0003700">
    <property type="term" value="F:DNA-binding transcription factor activity"/>
    <property type="evidence" value="ECO:0007669"/>
    <property type="project" value="InterPro"/>
</dbReference>
<dbReference type="InterPro" id="IPR001034">
    <property type="entry name" value="DeoR_HTH"/>
</dbReference>
<dbReference type="InterPro" id="IPR036390">
    <property type="entry name" value="WH_DNA-bd_sf"/>
</dbReference>
<dbReference type="InterPro" id="IPR037171">
    <property type="entry name" value="NagB/RpiA_transferase-like"/>
</dbReference>
<keyword evidence="1" id="KW-0805">Transcription regulation</keyword>
<evidence type="ECO:0000313" key="5">
    <source>
        <dbReference type="Proteomes" id="UP000657177"/>
    </source>
</evidence>
<dbReference type="PANTHER" id="PTHR30363:SF44">
    <property type="entry name" value="AGA OPERON TRANSCRIPTIONAL REPRESSOR-RELATED"/>
    <property type="match status" value="1"/>
</dbReference>
<evidence type="ECO:0000313" key="4">
    <source>
        <dbReference type="EMBL" id="MBA2133535.1"/>
    </source>
</evidence>
<protein>
    <submittedName>
        <fullName evidence="4">DeoR/GlpR transcriptional regulator</fullName>
    </submittedName>
</protein>
<name>A0A8J6LJ00_9FIRM</name>
<evidence type="ECO:0000256" key="1">
    <source>
        <dbReference type="ARBA" id="ARBA00023015"/>
    </source>
</evidence>
<dbReference type="Gene3D" id="1.10.10.10">
    <property type="entry name" value="Winged helix-like DNA-binding domain superfamily/Winged helix DNA-binding domain"/>
    <property type="match status" value="1"/>
</dbReference>
<dbReference type="InterPro" id="IPR011991">
    <property type="entry name" value="ArsR-like_HTH"/>
</dbReference>
<reference evidence="4" key="1">
    <citation type="submission" date="2020-06" db="EMBL/GenBank/DDBJ databases">
        <title>Novel chitinolytic bacterium.</title>
        <authorList>
            <person name="Ungkulpasvich U."/>
            <person name="Kosugi A."/>
            <person name="Uke A."/>
        </authorList>
    </citation>
    <scope>NUCLEOTIDE SEQUENCE</scope>
    <source>
        <strain evidence="4">UUS1-1</strain>
    </source>
</reference>
<dbReference type="PANTHER" id="PTHR30363">
    <property type="entry name" value="HTH-TYPE TRANSCRIPTIONAL REGULATOR SRLR-RELATED"/>
    <property type="match status" value="1"/>
</dbReference>
<sequence length="253" mass="28282">MFPEERRKKILEILNEQGRCRVANLAKQLAVSEVTIRMDLDVLEKQGLLFRTHGGAILNPKTGYERAYQDEELSFPEEKRRIGWRASQLVSDGDTVILDVGTTVMEVARQLVRYKDLTVVTNALNVATWLENYAQITVIVTGGTLRATQHSLVNPYADLVLERVHADIAFIGANGIDVRYGVTNVNIPEAEMKNRFLKASRRQILVADSSKIGNVARAKVGDLDDFDLLITDDQADPEQVRLIQEAGLPVELV</sequence>
<dbReference type="PRINTS" id="PR00037">
    <property type="entry name" value="HTHLACR"/>
</dbReference>
<evidence type="ECO:0000256" key="2">
    <source>
        <dbReference type="ARBA" id="ARBA00023163"/>
    </source>
</evidence>
<dbReference type="Proteomes" id="UP000657177">
    <property type="component" value="Unassembled WGS sequence"/>
</dbReference>
<dbReference type="InterPro" id="IPR014036">
    <property type="entry name" value="DeoR-like_C"/>
</dbReference>
<dbReference type="Pfam" id="PF08220">
    <property type="entry name" value="HTH_DeoR"/>
    <property type="match status" value="1"/>
</dbReference>
<dbReference type="Pfam" id="PF00455">
    <property type="entry name" value="DeoRC"/>
    <property type="match status" value="1"/>
</dbReference>
<gene>
    <name evidence="4" type="ORF">G5B42_08275</name>
</gene>
<keyword evidence="5" id="KW-1185">Reference proteome</keyword>
<dbReference type="PROSITE" id="PS51000">
    <property type="entry name" value="HTH_DEOR_2"/>
    <property type="match status" value="1"/>
</dbReference>
<dbReference type="AlphaFoldDB" id="A0A8J6LJ00"/>
<dbReference type="EMBL" id="JAAKDE010000015">
    <property type="protein sequence ID" value="MBA2133535.1"/>
    <property type="molecule type" value="Genomic_DNA"/>
</dbReference>
<evidence type="ECO:0000259" key="3">
    <source>
        <dbReference type="PROSITE" id="PS51000"/>
    </source>
</evidence>
<feature type="domain" description="HTH deoR-type" evidence="3">
    <location>
        <begin position="3"/>
        <end position="58"/>
    </location>
</feature>
<comment type="caution">
    <text evidence="4">The sequence shown here is derived from an EMBL/GenBank/DDBJ whole genome shotgun (WGS) entry which is preliminary data.</text>
</comment>
<dbReference type="SMART" id="SM01134">
    <property type="entry name" value="DeoRC"/>
    <property type="match status" value="1"/>
</dbReference>
<accession>A0A8J6LJ00</accession>
<dbReference type="InterPro" id="IPR036388">
    <property type="entry name" value="WH-like_DNA-bd_sf"/>
</dbReference>
<dbReference type="InterPro" id="IPR050313">
    <property type="entry name" value="Carb_Metab_HTH_regulators"/>
</dbReference>
<dbReference type="SUPFAM" id="SSF46785">
    <property type="entry name" value="Winged helix' DNA-binding domain"/>
    <property type="match status" value="1"/>
</dbReference>
<proteinExistence type="predicted"/>
<dbReference type="Gene3D" id="3.40.50.1360">
    <property type="match status" value="1"/>
</dbReference>
<dbReference type="RefSeq" id="WP_181339994.1">
    <property type="nucleotide sequence ID" value="NZ_JAAKDE010000015.1"/>
</dbReference>
<organism evidence="4 5">
    <name type="scientific">Capillibacterium thermochitinicola</name>
    <dbReference type="NCBI Taxonomy" id="2699427"/>
    <lineage>
        <taxon>Bacteria</taxon>
        <taxon>Bacillati</taxon>
        <taxon>Bacillota</taxon>
        <taxon>Capillibacterium</taxon>
    </lineage>
</organism>
<dbReference type="SUPFAM" id="SSF100950">
    <property type="entry name" value="NagB/RpiA/CoA transferase-like"/>
    <property type="match status" value="1"/>
</dbReference>
<dbReference type="SMART" id="SM00420">
    <property type="entry name" value="HTH_DEOR"/>
    <property type="match status" value="1"/>
</dbReference>